<keyword evidence="2" id="KW-0645">Protease</keyword>
<evidence type="ECO:0000313" key="6">
    <source>
        <dbReference type="Proteomes" id="UP001221757"/>
    </source>
</evidence>
<dbReference type="GO" id="GO:0008234">
    <property type="term" value="F:cysteine-type peptidase activity"/>
    <property type="evidence" value="ECO:0007669"/>
    <property type="project" value="InterPro"/>
</dbReference>
<sequence>MPVAVLLVRNGVFPTSPSKPRTGISIDLLEIYRALFERSCDAITALAAALRTIYGRRGFRVISTRHRDQLAKDPFREGLGQAVQWYSNLRTMIQVKLEAASEAEAEASEASNADMPGPTPGRAHRILRERCPACFGLETWGRPLADGGDVQLGADGCFSYRHLRSAGDGPISYDPSYFIPKEKVDKVRQRIEEARRRKPASIAPAIPQEAIDACEASWDAANEKKQKVDPKRHDASGVFVMTCRHSQVLFLCNIDTPGERQEYIVSLMEEVNDYLPPHATVVQAYDVGCVTDHSLNLFPILSQGFRERVCFVINAMHAFGHQWVCQMVYSPRLRHGLGLTDAEGVERFWSRIRKLIGITRNQWASDFGFTAALLPTHLQNSRRIWMIDQYAAFVNHEGRENLGDWIDRQQHTNIVKKQNTAYKVLRDCGVPERELRQNWEAQKVAQTSIRSHAPVRLKRELDKVLALQTQIDTVEQSIADVKQSITGPDASKDSIVLLHSLDITHETLSTQAEALYASLNIQDSFPELLNLPLEFVRILLMMRDLKINIRKRAIGSFYEWENLDRAVGGMREPLGTKLHQATRRSISKRQPALLRSIAKFNGYCQDLERLRPPGCKIPIPPPLSTKLDGLREDPSLHEDVWITPSEGQIPLWLNDIDVRDGIRALHSADRCTEETLRLNMERQSMAIWVTQELSIVSAAIDTLTDPTLTLNLQLRLEHLEFLQLRWRSATTPHQSVNIRAEATTRPENCVNVSVATHSEAPTRLEIIPGTVFIEPESEDELIGEDFLASDAFDASDLMVVSESLTQDRNDLIPVDPHRDKRVIVGTDGRPNVEMEAEDIARLESRTGRLSGWAVNGLAAALLNLLGDPFSRDAEAVNQCAVFSTYDLPRIRYRASDEDLWRHIKHTKYWEKPLWLIPIHRIDEEHWVLAVVIVHKQQIVFFDSLGASRGWRRDLRDVMVLITRMVVLANRNKYPLHVTTEEEPWIAYPLFNVVYHHQSNGHDCGLWVLCMIGAVLRGYGFTGVTEAEMGRVRRLFTDHVLGLPRR</sequence>
<dbReference type="Pfam" id="PF02902">
    <property type="entry name" value="Peptidase_C48"/>
    <property type="match status" value="1"/>
</dbReference>
<dbReference type="InterPro" id="IPR003653">
    <property type="entry name" value="Peptidase_C48_C"/>
</dbReference>
<feature type="domain" description="Ubiquitin-like protease family profile" evidence="4">
    <location>
        <begin position="832"/>
        <end position="1014"/>
    </location>
</feature>
<dbReference type="SUPFAM" id="SSF54001">
    <property type="entry name" value="Cysteine proteinases"/>
    <property type="match status" value="1"/>
</dbReference>
<comment type="caution">
    <text evidence="5">The sequence shown here is derived from an EMBL/GenBank/DDBJ whole genome shotgun (WGS) entry which is preliminary data.</text>
</comment>
<dbReference type="AlphaFoldDB" id="A0AAD7BH84"/>
<dbReference type="GO" id="GO:0006508">
    <property type="term" value="P:proteolysis"/>
    <property type="evidence" value="ECO:0007669"/>
    <property type="project" value="UniProtKB-KW"/>
</dbReference>
<dbReference type="PANTHER" id="PTHR33096:SF1">
    <property type="entry name" value="CXC1-LIKE CYSTEINE CLUSTER ASSOCIATED WITH KDZ TRANSPOSASES DOMAIN-CONTAINING PROTEIN"/>
    <property type="match status" value="1"/>
</dbReference>
<reference evidence="5" key="1">
    <citation type="submission" date="2023-03" db="EMBL/GenBank/DDBJ databases">
        <title>Massive genome expansion in bonnet fungi (Mycena s.s.) driven by repeated elements and novel gene families across ecological guilds.</title>
        <authorList>
            <consortium name="Lawrence Berkeley National Laboratory"/>
            <person name="Harder C.B."/>
            <person name="Miyauchi S."/>
            <person name="Viragh M."/>
            <person name="Kuo A."/>
            <person name="Thoen E."/>
            <person name="Andreopoulos B."/>
            <person name="Lu D."/>
            <person name="Skrede I."/>
            <person name="Drula E."/>
            <person name="Henrissat B."/>
            <person name="Morin E."/>
            <person name="Kohler A."/>
            <person name="Barry K."/>
            <person name="LaButti K."/>
            <person name="Morin E."/>
            <person name="Salamov A."/>
            <person name="Lipzen A."/>
            <person name="Mereny Z."/>
            <person name="Hegedus B."/>
            <person name="Baldrian P."/>
            <person name="Stursova M."/>
            <person name="Weitz H."/>
            <person name="Taylor A."/>
            <person name="Grigoriev I.V."/>
            <person name="Nagy L.G."/>
            <person name="Martin F."/>
            <person name="Kauserud H."/>
        </authorList>
    </citation>
    <scope>NUCLEOTIDE SEQUENCE</scope>
    <source>
        <strain evidence="5">CBHHK067</strain>
    </source>
</reference>
<evidence type="ECO:0000256" key="3">
    <source>
        <dbReference type="ARBA" id="ARBA00022801"/>
    </source>
</evidence>
<dbReference type="Gene3D" id="3.40.395.10">
    <property type="entry name" value="Adenoviral Proteinase, Chain A"/>
    <property type="match status" value="1"/>
</dbReference>
<proteinExistence type="inferred from homology"/>
<evidence type="ECO:0000256" key="1">
    <source>
        <dbReference type="ARBA" id="ARBA00005234"/>
    </source>
</evidence>
<protein>
    <recommendedName>
        <fullName evidence="4">Ubiquitin-like protease family profile domain-containing protein</fullName>
    </recommendedName>
</protein>
<evidence type="ECO:0000259" key="4">
    <source>
        <dbReference type="PROSITE" id="PS50600"/>
    </source>
</evidence>
<dbReference type="PANTHER" id="PTHR33096">
    <property type="entry name" value="CXC2 DOMAIN-CONTAINING PROTEIN"/>
    <property type="match status" value="1"/>
</dbReference>
<accession>A0AAD7BH84</accession>
<dbReference type="Proteomes" id="UP001221757">
    <property type="component" value="Unassembled WGS sequence"/>
</dbReference>
<evidence type="ECO:0000313" key="5">
    <source>
        <dbReference type="EMBL" id="KAJ7620666.1"/>
    </source>
</evidence>
<keyword evidence="3" id="KW-0378">Hydrolase</keyword>
<dbReference type="PROSITE" id="PS50600">
    <property type="entry name" value="ULP_PROTEASE"/>
    <property type="match status" value="1"/>
</dbReference>
<comment type="similarity">
    <text evidence="1">Belongs to the peptidase C48 family.</text>
</comment>
<dbReference type="EMBL" id="JARKIE010000701">
    <property type="protein sequence ID" value="KAJ7620666.1"/>
    <property type="molecule type" value="Genomic_DNA"/>
</dbReference>
<name>A0AAD7BH84_MYCRO</name>
<gene>
    <name evidence="5" type="ORF">B0H17DRAFT_964713</name>
</gene>
<organism evidence="5 6">
    <name type="scientific">Mycena rosella</name>
    <name type="common">Pink bonnet</name>
    <name type="synonym">Agaricus rosellus</name>
    <dbReference type="NCBI Taxonomy" id="1033263"/>
    <lineage>
        <taxon>Eukaryota</taxon>
        <taxon>Fungi</taxon>
        <taxon>Dikarya</taxon>
        <taxon>Basidiomycota</taxon>
        <taxon>Agaricomycotina</taxon>
        <taxon>Agaricomycetes</taxon>
        <taxon>Agaricomycetidae</taxon>
        <taxon>Agaricales</taxon>
        <taxon>Marasmiineae</taxon>
        <taxon>Mycenaceae</taxon>
        <taxon>Mycena</taxon>
    </lineage>
</organism>
<keyword evidence="6" id="KW-1185">Reference proteome</keyword>
<dbReference type="InterPro" id="IPR038765">
    <property type="entry name" value="Papain-like_cys_pep_sf"/>
</dbReference>
<dbReference type="GO" id="GO:0019783">
    <property type="term" value="F:ubiquitin-like protein peptidase activity"/>
    <property type="evidence" value="ECO:0007669"/>
    <property type="project" value="UniProtKB-ARBA"/>
</dbReference>
<dbReference type="Pfam" id="PF18758">
    <property type="entry name" value="KDZ"/>
    <property type="match status" value="1"/>
</dbReference>
<dbReference type="InterPro" id="IPR040521">
    <property type="entry name" value="KDZ"/>
</dbReference>
<evidence type="ECO:0000256" key="2">
    <source>
        <dbReference type="ARBA" id="ARBA00022670"/>
    </source>
</evidence>